<dbReference type="Proteomes" id="UP000314294">
    <property type="component" value="Unassembled WGS sequence"/>
</dbReference>
<evidence type="ECO:0000313" key="1">
    <source>
        <dbReference type="EMBL" id="TNN47692.1"/>
    </source>
</evidence>
<dbReference type="AlphaFoldDB" id="A0A4Z2G532"/>
<dbReference type="EMBL" id="SRLO01000728">
    <property type="protein sequence ID" value="TNN47692.1"/>
    <property type="molecule type" value="Genomic_DNA"/>
</dbReference>
<proteinExistence type="predicted"/>
<accession>A0A4Z2G532</accession>
<protein>
    <submittedName>
        <fullName evidence="1">Uncharacterized protein</fullName>
    </submittedName>
</protein>
<sequence length="205" mass="21563">MPGAGARRDGPSVVAMRAGLELLALRTASAPCAPHAAVPQVVVVVVVVLVVVPRHLMDRHRPLPGALPPPPLAALGLRWRRRGGDVEAGASGQQPAHAGRLPGALVDHVHQVLEQLVVAGARLGQRGQGAGVGHEADPLLLHQLTLPLLGLRELRGDDHQAQNSELSVHCRPPSSYTLGTEPQSLMPLPPGSEQMKGFSSSFLVW</sequence>
<keyword evidence="2" id="KW-1185">Reference proteome</keyword>
<reference evidence="1 2" key="1">
    <citation type="submission" date="2019-03" db="EMBL/GenBank/DDBJ databases">
        <title>First draft genome of Liparis tanakae, snailfish: a comprehensive survey of snailfish specific genes.</title>
        <authorList>
            <person name="Kim W."/>
            <person name="Song I."/>
            <person name="Jeong J.-H."/>
            <person name="Kim D."/>
            <person name="Kim S."/>
            <person name="Ryu S."/>
            <person name="Song J.Y."/>
            <person name="Lee S.K."/>
        </authorList>
    </citation>
    <scope>NUCLEOTIDE SEQUENCE [LARGE SCALE GENOMIC DNA]</scope>
    <source>
        <tissue evidence="1">Muscle</tissue>
    </source>
</reference>
<gene>
    <name evidence="1" type="ORF">EYF80_042102</name>
</gene>
<name>A0A4Z2G532_9TELE</name>
<evidence type="ECO:0000313" key="2">
    <source>
        <dbReference type="Proteomes" id="UP000314294"/>
    </source>
</evidence>
<organism evidence="1 2">
    <name type="scientific">Liparis tanakae</name>
    <name type="common">Tanaka's snailfish</name>
    <dbReference type="NCBI Taxonomy" id="230148"/>
    <lineage>
        <taxon>Eukaryota</taxon>
        <taxon>Metazoa</taxon>
        <taxon>Chordata</taxon>
        <taxon>Craniata</taxon>
        <taxon>Vertebrata</taxon>
        <taxon>Euteleostomi</taxon>
        <taxon>Actinopterygii</taxon>
        <taxon>Neopterygii</taxon>
        <taxon>Teleostei</taxon>
        <taxon>Neoteleostei</taxon>
        <taxon>Acanthomorphata</taxon>
        <taxon>Eupercaria</taxon>
        <taxon>Perciformes</taxon>
        <taxon>Cottioidei</taxon>
        <taxon>Cottales</taxon>
        <taxon>Liparidae</taxon>
        <taxon>Liparis</taxon>
    </lineage>
</organism>
<comment type="caution">
    <text evidence="1">The sequence shown here is derived from an EMBL/GenBank/DDBJ whole genome shotgun (WGS) entry which is preliminary data.</text>
</comment>